<dbReference type="Pfam" id="PF09722">
    <property type="entry name" value="Xre_MbcA_ParS_C"/>
    <property type="match status" value="1"/>
</dbReference>
<dbReference type="AlphaFoldDB" id="A0A1L7NM38"/>
<accession>A0A1L7NM38</accession>
<protein>
    <recommendedName>
        <fullName evidence="2">Antitoxin Xre/MbcA/ParS-like toxin-binding domain-containing protein</fullName>
    </recommendedName>
</protein>
<evidence type="ECO:0000313" key="4">
    <source>
        <dbReference type="EMBL" id="BAW26830.1"/>
    </source>
</evidence>
<dbReference type="InterPro" id="IPR024467">
    <property type="entry name" value="Xre/MbcA/ParS-like_toxin-bd"/>
</dbReference>
<dbReference type="Proteomes" id="UP000218731">
    <property type="component" value="Plasmid pKF715A"/>
</dbReference>
<gene>
    <name evidence="3" type="ORF">KF715C_ch59100</name>
    <name evidence="4" type="ORF">KF715C_pA3250</name>
</gene>
<proteinExistence type="predicted"/>
<evidence type="ECO:0000313" key="5">
    <source>
        <dbReference type="Proteomes" id="UP000218731"/>
    </source>
</evidence>
<geneLocation type="plasmid" evidence="5">
    <name>pkf715a dna</name>
</geneLocation>
<reference evidence="3 5" key="1">
    <citation type="submission" date="2015-11" db="EMBL/GenBank/DDBJ databases">
        <title>Complete genome sequencing of a biphenyl-degrading bacterium, Pseudomonas putida KF715 (=NBRC110667).</title>
        <authorList>
            <person name="Suenaga H."/>
            <person name="Fujihara N."/>
            <person name="Watanabe T."/>
            <person name="Hirose J."/>
            <person name="Kimura N."/>
            <person name="Yamazoe A."/>
            <person name="Hosoyama A."/>
            <person name="Shimodaira J."/>
            <person name="Furukawa K."/>
        </authorList>
    </citation>
    <scope>NUCLEOTIDE SEQUENCE [LARGE SCALE GENOMIC DNA]</scope>
    <source>
        <strain evidence="3 5">KF715</strain>
        <plasmid evidence="4">pKF715A</plasmid>
        <plasmid evidence="5">Plasmid pkf715a dna</plasmid>
    </source>
</reference>
<dbReference type="EMBL" id="AP015030">
    <property type="protein sequence ID" value="BAW26830.1"/>
    <property type="molecule type" value="Genomic_DNA"/>
</dbReference>
<keyword evidence="4" id="KW-0614">Plasmid</keyword>
<feature type="region of interest" description="Disordered" evidence="1">
    <location>
        <begin position="1"/>
        <end position="27"/>
    </location>
</feature>
<sequence length="170" mass="18779">MASLAANAQEEVDAVNPTSTRPPVESQAFPPTFHLVHTHPDGLSQLELLSLVQTGFFFSDVKCMVESSSLFKARNLVGRITGRSTRSIHRLSHPAQAHRLDAQQSAVAFQYAKGLELASKVFGSQMLAEQWLCRPCGRLLGFVPFEMLDTSLGFSVVADYLERIRLGVYQ</sequence>
<evidence type="ECO:0000313" key="3">
    <source>
        <dbReference type="EMBL" id="BAW26483.1"/>
    </source>
</evidence>
<dbReference type="Proteomes" id="UP000218731">
    <property type="component" value="Chromosome 1"/>
</dbReference>
<organism evidence="3 5">
    <name type="scientific">Pseudomonas putida</name>
    <name type="common">Arthrobacter siderocapsulatus</name>
    <dbReference type="NCBI Taxonomy" id="303"/>
    <lineage>
        <taxon>Bacteria</taxon>
        <taxon>Pseudomonadati</taxon>
        <taxon>Pseudomonadota</taxon>
        <taxon>Gammaproteobacteria</taxon>
        <taxon>Pseudomonadales</taxon>
        <taxon>Pseudomonadaceae</taxon>
        <taxon>Pseudomonas</taxon>
    </lineage>
</organism>
<dbReference type="RefSeq" id="WP_023048572.1">
    <property type="nucleotide sequence ID" value="NZ_AP015029.1"/>
</dbReference>
<dbReference type="EMBL" id="AP015029">
    <property type="protein sequence ID" value="BAW26483.1"/>
    <property type="molecule type" value="Genomic_DNA"/>
</dbReference>
<geneLocation type="plasmid" evidence="4">
    <name>pKF715A</name>
</geneLocation>
<evidence type="ECO:0000256" key="1">
    <source>
        <dbReference type="SAM" id="MobiDB-lite"/>
    </source>
</evidence>
<name>A0A1L7NM38_PSEPU</name>
<evidence type="ECO:0000259" key="2">
    <source>
        <dbReference type="Pfam" id="PF09722"/>
    </source>
</evidence>
<feature type="domain" description="Antitoxin Xre/MbcA/ParS-like toxin-binding" evidence="2">
    <location>
        <begin position="120"/>
        <end position="165"/>
    </location>
</feature>